<dbReference type="CDD" id="cd00303">
    <property type="entry name" value="retropepsin_like"/>
    <property type="match status" value="1"/>
</dbReference>
<keyword evidence="14" id="KW-0233">DNA recombination</keyword>
<dbReference type="Gene3D" id="3.10.20.370">
    <property type="match status" value="1"/>
</dbReference>
<keyword evidence="5" id="KW-0479">Metal-binding</keyword>
<evidence type="ECO:0000256" key="12">
    <source>
        <dbReference type="ARBA" id="ARBA00022932"/>
    </source>
</evidence>
<evidence type="ECO:0000256" key="14">
    <source>
        <dbReference type="ARBA" id="ARBA00023172"/>
    </source>
</evidence>
<feature type="compositionally biased region" description="Polar residues" evidence="16">
    <location>
        <begin position="251"/>
        <end position="261"/>
    </location>
</feature>
<dbReference type="InterPro" id="IPR041588">
    <property type="entry name" value="Integrase_H2C2"/>
</dbReference>
<dbReference type="Gene3D" id="1.10.340.70">
    <property type="match status" value="1"/>
</dbReference>
<dbReference type="SUPFAM" id="SSF50630">
    <property type="entry name" value="Acid proteases"/>
    <property type="match status" value="1"/>
</dbReference>
<dbReference type="PANTHER" id="PTHR37984">
    <property type="entry name" value="PROTEIN CBG26694"/>
    <property type="match status" value="1"/>
</dbReference>
<feature type="domain" description="Reverse transcriptase" evidence="17">
    <location>
        <begin position="572"/>
        <end position="751"/>
    </location>
</feature>
<evidence type="ECO:0000256" key="9">
    <source>
        <dbReference type="ARBA" id="ARBA00022842"/>
    </source>
</evidence>
<evidence type="ECO:0000256" key="15">
    <source>
        <dbReference type="ARBA" id="ARBA00023268"/>
    </source>
</evidence>
<dbReference type="InterPro" id="IPR001584">
    <property type="entry name" value="Integrase_cat-core"/>
</dbReference>
<accession>A0A9K3HRZ9</accession>
<comment type="caution">
    <text evidence="19">The sequence shown here is derived from an EMBL/GenBank/DDBJ whole genome shotgun (WGS) entry which is preliminary data.</text>
</comment>
<keyword evidence="10" id="KW-0229">DNA integration</keyword>
<feature type="domain" description="Integrase catalytic" evidence="18">
    <location>
        <begin position="1089"/>
        <end position="1253"/>
    </location>
</feature>
<evidence type="ECO:0000256" key="11">
    <source>
        <dbReference type="ARBA" id="ARBA00022918"/>
    </source>
</evidence>
<evidence type="ECO:0000256" key="10">
    <source>
        <dbReference type="ARBA" id="ARBA00022908"/>
    </source>
</evidence>
<evidence type="ECO:0000256" key="6">
    <source>
        <dbReference type="ARBA" id="ARBA00022750"/>
    </source>
</evidence>
<dbReference type="InterPro" id="IPR043502">
    <property type="entry name" value="DNA/RNA_pol_sf"/>
</dbReference>
<dbReference type="Pfam" id="PF08284">
    <property type="entry name" value="RVP_2"/>
    <property type="match status" value="1"/>
</dbReference>
<dbReference type="GO" id="GO:0006508">
    <property type="term" value="P:proteolysis"/>
    <property type="evidence" value="ECO:0007669"/>
    <property type="project" value="UniProtKB-KW"/>
</dbReference>
<dbReference type="SUPFAM" id="SSF53098">
    <property type="entry name" value="Ribonuclease H-like"/>
    <property type="match status" value="1"/>
</dbReference>
<keyword evidence="11" id="KW-0695">RNA-directed DNA polymerase</keyword>
<dbReference type="Proteomes" id="UP000215914">
    <property type="component" value="Unassembled WGS sequence"/>
</dbReference>
<dbReference type="Gene3D" id="3.30.420.10">
    <property type="entry name" value="Ribonuclease H-like superfamily/Ribonuclease H"/>
    <property type="match status" value="1"/>
</dbReference>
<evidence type="ECO:0000256" key="16">
    <source>
        <dbReference type="SAM" id="MobiDB-lite"/>
    </source>
</evidence>
<organism evidence="19 20">
    <name type="scientific">Helianthus annuus</name>
    <name type="common">Common sunflower</name>
    <dbReference type="NCBI Taxonomy" id="4232"/>
    <lineage>
        <taxon>Eukaryota</taxon>
        <taxon>Viridiplantae</taxon>
        <taxon>Streptophyta</taxon>
        <taxon>Embryophyta</taxon>
        <taxon>Tracheophyta</taxon>
        <taxon>Spermatophyta</taxon>
        <taxon>Magnoliopsida</taxon>
        <taxon>eudicotyledons</taxon>
        <taxon>Gunneridae</taxon>
        <taxon>Pentapetalae</taxon>
        <taxon>asterids</taxon>
        <taxon>campanulids</taxon>
        <taxon>Asterales</taxon>
        <taxon>Asteraceae</taxon>
        <taxon>Asteroideae</taxon>
        <taxon>Heliantheae alliance</taxon>
        <taxon>Heliantheae</taxon>
        <taxon>Helianthus</taxon>
    </lineage>
</organism>
<evidence type="ECO:0000256" key="13">
    <source>
        <dbReference type="ARBA" id="ARBA00023125"/>
    </source>
</evidence>
<dbReference type="Gene3D" id="2.40.70.10">
    <property type="entry name" value="Acid Proteases"/>
    <property type="match status" value="1"/>
</dbReference>
<evidence type="ECO:0000256" key="2">
    <source>
        <dbReference type="ARBA" id="ARBA00022679"/>
    </source>
</evidence>
<evidence type="ECO:0000256" key="8">
    <source>
        <dbReference type="ARBA" id="ARBA00022801"/>
    </source>
</evidence>
<proteinExistence type="predicted"/>
<keyword evidence="15" id="KW-0511">Multifunctional enzyme</keyword>
<evidence type="ECO:0000313" key="19">
    <source>
        <dbReference type="EMBL" id="KAF5783699.1"/>
    </source>
</evidence>
<evidence type="ECO:0000259" key="18">
    <source>
        <dbReference type="PROSITE" id="PS50994"/>
    </source>
</evidence>
<gene>
    <name evidence="19" type="ORF">HanXRQr2_Chr11g0510921</name>
</gene>
<feature type="region of interest" description="Disordered" evidence="16">
    <location>
        <begin position="302"/>
        <end position="321"/>
    </location>
</feature>
<feature type="compositionally biased region" description="Basic and acidic residues" evidence="16">
    <location>
        <begin position="10"/>
        <end position="22"/>
    </location>
</feature>
<dbReference type="CDD" id="cd01647">
    <property type="entry name" value="RT_LTR"/>
    <property type="match status" value="1"/>
</dbReference>
<dbReference type="PANTHER" id="PTHR37984:SF5">
    <property type="entry name" value="PROTEIN NYNRIN-LIKE"/>
    <property type="match status" value="1"/>
</dbReference>
<dbReference type="CDD" id="cd09274">
    <property type="entry name" value="RNase_HI_RT_Ty3"/>
    <property type="match status" value="1"/>
</dbReference>
<keyword evidence="2 19" id="KW-0808">Transferase</keyword>
<name>A0A9K3HRZ9_HELAN</name>
<dbReference type="PROSITE" id="PS50878">
    <property type="entry name" value="RT_POL"/>
    <property type="match status" value="1"/>
</dbReference>
<dbReference type="InterPro" id="IPR056924">
    <property type="entry name" value="SH3_Tf2-1"/>
</dbReference>
<dbReference type="Pfam" id="PF24626">
    <property type="entry name" value="SH3_Tf2-1"/>
    <property type="match status" value="1"/>
</dbReference>
<dbReference type="GO" id="GO:0003964">
    <property type="term" value="F:RNA-directed DNA polymerase activity"/>
    <property type="evidence" value="ECO:0007669"/>
    <property type="project" value="UniProtKB-KW"/>
</dbReference>
<feature type="compositionally biased region" description="Low complexity" evidence="16">
    <location>
        <begin position="220"/>
        <end position="250"/>
    </location>
</feature>
<dbReference type="Gene3D" id="3.10.10.10">
    <property type="entry name" value="HIV Type 1 Reverse Transcriptase, subunit A, domain 1"/>
    <property type="match status" value="1"/>
</dbReference>
<keyword evidence="12" id="KW-0239">DNA-directed DNA polymerase</keyword>
<dbReference type="Gramene" id="mRNA:HanXRQr2_Chr11g0510921">
    <property type="protein sequence ID" value="mRNA:HanXRQr2_Chr11g0510921"/>
    <property type="gene ID" value="HanXRQr2_Chr11g0510921"/>
</dbReference>
<dbReference type="GO" id="GO:0004190">
    <property type="term" value="F:aspartic-type endopeptidase activity"/>
    <property type="evidence" value="ECO:0007669"/>
    <property type="project" value="UniProtKB-KW"/>
</dbReference>
<dbReference type="Pfam" id="PF17919">
    <property type="entry name" value="RT_RNaseH_2"/>
    <property type="match status" value="1"/>
</dbReference>
<reference evidence="19" key="1">
    <citation type="journal article" date="2017" name="Nature">
        <title>The sunflower genome provides insights into oil metabolism, flowering and Asterid evolution.</title>
        <authorList>
            <person name="Badouin H."/>
            <person name="Gouzy J."/>
            <person name="Grassa C.J."/>
            <person name="Murat F."/>
            <person name="Staton S.E."/>
            <person name="Cottret L."/>
            <person name="Lelandais-Briere C."/>
            <person name="Owens G.L."/>
            <person name="Carrere S."/>
            <person name="Mayjonade B."/>
            <person name="Legrand L."/>
            <person name="Gill N."/>
            <person name="Kane N.C."/>
            <person name="Bowers J.E."/>
            <person name="Hubner S."/>
            <person name="Bellec A."/>
            <person name="Berard A."/>
            <person name="Berges H."/>
            <person name="Blanchet N."/>
            <person name="Boniface M.C."/>
            <person name="Brunel D."/>
            <person name="Catrice O."/>
            <person name="Chaidir N."/>
            <person name="Claudel C."/>
            <person name="Donnadieu C."/>
            <person name="Faraut T."/>
            <person name="Fievet G."/>
            <person name="Helmstetter N."/>
            <person name="King M."/>
            <person name="Knapp S.J."/>
            <person name="Lai Z."/>
            <person name="Le Paslier M.C."/>
            <person name="Lippi Y."/>
            <person name="Lorenzon L."/>
            <person name="Mandel J.R."/>
            <person name="Marage G."/>
            <person name="Marchand G."/>
            <person name="Marquand E."/>
            <person name="Bret-Mestries E."/>
            <person name="Morien E."/>
            <person name="Nambeesan S."/>
            <person name="Nguyen T."/>
            <person name="Pegot-Espagnet P."/>
            <person name="Pouilly N."/>
            <person name="Raftis F."/>
            <person name="Sallet E."/>
            <person name="Schiex T."/>
            <person name="Thomas J."/>
            <person name="Vandecasteele C."/>
            <person name="Vares D."/>
            <person name="Vear F."/>
            <person name="Vautrin S."/>
            <person name="Crespi M."/>
            <person name="Mangin B."/>
            <person name="Burke J.M."/>
            <person name="Salse J."/>
            <person name="Munos S."/>
            <person name="Vincourt P."/>
            <person name="Rieseberg L.H."/>
            <person name="Langlade N.B."/>
        </authorList>
    </citation>
    <scope>NUCLEOTIDE SEQUENCE</scope>
    <source>
        <tissue evidence="19">Leaves</tissue>
    </source>
</reference>
<keyword evidence="7" id="KW-0255">Endonuclease</keyword>
<dbReference type="EC" id="2.7.7.-" evidence="19"/>
<dbReference type="FunFam" id="3.30.70.270:FF:000020">
    <property type="entry name" value="Transposon Tf2-6 polyprotein-like Protein"/>
    <property type="match status" value="1"/>
</dbReference>
<dbReference type="GO" id="GO:0003887">
    <property type="term" value="F:DNA-directed DNA polymerase activity"/>
    <property type="evidence" value="ECO:0007669"/>
    <property type="project" value="UniProtKB-KW"/>
</dbReference>
<keyword evidence="3 19" id="KW-0548">Nucleotidyltransferase</keyword>
<keyword evidence="13" id="KW-0238">DNA-binding</keyword>
<dbReference type="InterPro" id="IPR021109">
    <property type="entry name" value="Peptidase_aspartic_dom_sf"/>
</dbReference>
<dbReference type="Pfam" id="PF17921">
    <property type="entry name" value="Integrase_H2C2"/>
    <property type="match status" value="1"/>
</dbReference>
<dbReference type="InterPro" id="IPR045358">
    <property type="entry name" value="Ty3_capsid"/>
</dbReference>
<dbReference type="SUPFAM" id="SSF56672">
    <property type="entry name" value="DNA/RNA polymerases"/>
    <property type="match status" value="1"/>
</dbReference>
<dbReference type="Pfam" id="PF19259">
    <property type="entry name" value="Ty3_capsid"/>
    <property type="match status" value="1"/>
</dbReference>
<dbReference type="EC" id="3.1.26.4" evidence="19"/>
<evidence type="ECO:0000313" key="20">
    <source>
        <dbReference type="Proteomes" id="UP000215914"/>
    </source>
</evidence>
<feature type="region of interest" description="Disordered" evidence="16">
    <location>
        <begin position="1"/>
        <end position="43"/>
    </location>
</feature>
<dbReference type="InterPro" id="IPR036397">
    <property type="entry name" value="RNaseH_sf"/>
</dbReference>
<evidence type="ECO:0000256" key="5">
    <source>
        <dbReference type="ARBA" id="ARBA00022723"/>
    </source>
</evidence>
<dbReference type="GO" id="GO:0006310">
    <property type="term" value="P:DNA recombination"/>
    <property type="evidence" value="ECO:0007669"/>
    <property type="project" value="UniProtKB-KW"/>
</dbReference>
<protein>
    <submittedName>
        <fullName evidence="19">Nucleotidyltransferase, Ribonuclease H</fullName>
        <ecNumber evidence="19">2.7.7.-</ecNumber>
        <ecNumber evidence="19">3.1.26.4</ecNumber>
    </submittedName>
</protein>
<dbReference type="EMBL" id="MNCJ02000326">
    <property type="protein sequence ID" value="KAF5783699.1"/>
    <property type="molecule type" value="Genomic_DNA"/>
</dbReference>
<sequence length="1535" mass="174587">MKQQEQSSKQQEEILKHVRDKSVNSSGSSFGSSGGDAEGRNSKPFRIGKIEFPKFSGEDVEGWVYRCEHFFAMDDTPPDSKLRCAAVHLEGDALQWHRAFMKTRNATVAEVPWDEYVRSISARFSDALFEDPLEEMASLTQTGSLQELNTAFDSLLNKVTLSETQAVSLYIKALKPEIRGPVKMFKPRTLHEAYSLAKTQALNNETWEEKWVGSKGGGSFSKSSNNKITPPTNAAKLPLLPTPNNNRTTTGSYKPSNNQRRLSSKELEQKRAKGECFWCTEKFVPGHKCATPRKQIYIIEADDEGDQAETEAESDKEEEEDHQISIHALTGMPSYSTMRVNGSMGTRQLYILIDSGSTHNFLKEKLAKKLECDSLSIPPVTVGVADGKKLTSTRVCKDFQWNMQGNWFKTEVLLLPLESYDMILGVQWLLPLNDILWNFQKMTMKFELEGKRYELKGLQNNLFAVCSLEKMGKYVRTGDSQFFSLQLTGGERDNTYHSRVVNVPVDETEAGQWKRLVARFPRVFEVPTGLPPQRRFDHKIVLKEGTAPISVRPYRYPAVQKDVIEKTTRELLDSGVIRDSQSAFAAPVVLVKKKDGQWRMCMDYRRLNEATVKDKFPIPLIDELLDELAGATFFSKLDLRSGYHQVRMAEEDIPKTAFRTHEGHYEFLVMPFGLTNAPATFQALMNHIFKPMLRKGVLVFFDDILVYSRSEEDHWVHLEKVLTIMQANRLFAKESKCVFGGRAIEYLGHVIAREGVSTDPKKIEAVQQWPVPKTVKQLRGFLGLAGYYRRFIRSFGMIARPLTDRLKKDAFNWGPDAQDAFERLKSALTSAPVLTLPDPTQPFVIEADASAGGVGAVLMQNRHPVSFLSKALSPRQNALSVYEKELLAIMLAVKQWHYYLITGPFVIRTDQKSLKHLLSQKVTTPLQHKWLAKLMGYDYSIEYKKGRDNVAADALSRVQGSELFVTAVSQLEPLLLDRIVASQRDDVDLQQLVTRVKEGVGHTKYKWNGRWLARDNRIVVGNDSGLREDMVKLCHESPIGGHSGVRATVQRVKGLFHWRGINKVVRRVVRKCDVCMRAKTENTAPAGLLQPLPVPEMIFSDISMDFIGGLPRVKGKDTVFVVVDRLTKYGHFMLLGHPYSARDVAQVFFDNVYKLHGCPNSIVSDRDPIFLSSFWKEFLHLQGIEARLSTAYHPQSDGQTEVVNRCLEGYLRCMVMERPHSWVKWVTTAEWWYNTTFHSSLERSPFEALYGYPPPLHIPYVPKDAVDGEVDEVMRDREAAVKVLRQSLLKAQNRMKQQADKKRSEREFEAGQWVYLKLQPYMQNSLRVHKHSKLTPKYFGPFLIIEKVGSVAYKLDLPEEAHIHPVFHVSLLKEADGPPEKVVPIPLEARFNFQPQAVLDRKLVKRGHRAAMKFLSSSTLSKPYLDFKIQTTFFLFHGSLSRGFWLSVLLVSRVSESTFQQSWLGFRPNSAHTGKSGAKDFMFGCLNFVFVSGMRPSLCSFTHFRRVLPPETFPLAGNFSSPPYDILNTILQVER</sequence>
<dbReference type="GO" id="GO:0003677">
    <property type="term" value="F:DNA binding"/>
    <property type="evidence" value="ECO:0007669"/>
    <property type="project" value="UniProtKB-KW"/>
</dbReference>
<keyword evidence="6" id="KW-0064">Aspartyl protease</keyword>
<keyword evidence="8 19" id="KW-0378">Hydrolase</keyword>
<dbReference type="GO" id="GO:0015074">
    <property type="term" value="P:DNA integration"/>
    <property type="evidence" value="ECO:0007669"/>
    <property type="project" value="UniProtKB-KW"/>
</dbReference>
<dbReference type="InterPro" id="IPR041577">
    <property type="entry name" value="RT_RNaseH_2"/>
</dbReference>
<evidence type="ECO:0000256" key="7">
    <source>
        <dbReference type="ARBA" id="ARBA00022759"/>
    </source>
</evidence>
<keyword evidence="4" id="KW-0540">Nuclease</keyword>
<dbReference type="InterPro" id="IPR012337">
    <property type="entry name" value="RNaseH-like_sf"/>
</dbReference>
<dbReference type="GO" id="GO:0004523">
    <property type="term" value="F:RNA-DNA hybrid ribonuclease activity"/>
    <property type="evidence" value="ECO:0007669"/>
    <property type="project" value="UniProtKB-EC"/>
</dbReference>
<keyword evidence="9" id="KW-0460">Magnesium</keyword>
<dbReference type="FunFam" id="3.10.10.10:FF:000007">
    <property type="entry name" value="Retrovirus-related Pol polyprotein from transposon 17.6-like Protein"/>
    <property type="match status" value="1"/>
</dbReference>
<evidence type="ECO:0000256" key="4">
    <source>
        <dbReference type="ARBA" id="ARBA00022722"/>
    </source>
</evidence>
<keyword evidence="1" id="KW-0645">Protease</keyword>
<dbReference type="Pfam" id="PF00078">
    <property type="entry name" value="RVT_1"/>
    <property type="match status" value="1"/>
</dbReference>
<feature type="region of interest" description="Disordered" evidence="16">
    <location>
        <begin position="213"/>
        <end position="266"/>
    </location>
</feature>
<reference evidence="19" key="2">
    <citation type="submission" date="2020-06" db="EMBL/GenBank/DDBJ databases">
        <title>Helianthus annuus Genome sequencing and assembly Release 2.</title>
        <authorList>
            <person name="Gouzy J."/>
            <person name="Langlade N."/>
            <person name="Munos S."/>
        </authorList>
    </citation>
    <scope>NUCLEOTIDE SEQUENCE</scope>
    <source>
        <tissue evidence="19">Leaves</tissue>
    </source>
</reference>
<dbReference type="InterPro" id="IPR000477">
    <property type="entry name" value="RT_dom"/>
</dbReference>
<dbReference type="InterPro" id="IPR043128">
    <property type="entry name" value="Rev_trsase/Diguanyl_cyclase"/>
</dbReference>
<dbReference type="GO" id="GO:0046872">
    <property type="term" value="F:metal ion binding"/>
    <property type="evidence" value="ECO:0007669"/>
    <property type="project" value="UniProtKB-KW"/>
</dbReference>
<evidence type="ECO:0000259" key="17">
    <source>
        <dbReference type="PROSITE" id="PS50878"/>
    </source>
</evidence>
<keyword evidence="20" id="KW-1185">Reference proteome</keyword>
<evidence type="ECO:0000256" key="1">
    <source>
        <dbReference type="ARBA" id="ARBA00022670"/>
    </source>
</evidence>
<evidence type="ECO:0000256" key="3">
    <source>
        <dbReference type="ARBA" id="ARBA00022695"/>
    </source>
</evidence>
<dbReference type="PROSITE" id="PS50994">
    <property type="entry name" value="INTEGRASE"/>
    <property type="match status" value="1"/>
</dbReference>
<dbReference type="Gene3D" id="3.30.70.270">
    <property type="match status" value="2"/>
</dbReference>
<dbReference type="InterPro" id="IPR050951">
    <property type="entry name" value="Retrovirus_Pol_polyprotein"/>
</dbReference>